<dbReference type="EMBL" id="JBHLTN010000012">
    <property type="protein sequence ID" value="MFC0592199.1"/>
    <property type="molecule type" value="Genomic_DNA"/>
</dbReference>
<protein>
    <recommendedName>
        <fullName evidence="3">Ribbon-helix-helix protein, CopG family</fullName>
    </recommendedName>
</protein>
<gene>
    <name evidence="1" type="ORF">ACFFGG_06485</name>
</gene>
<organism evidence="1 2">
    <name type="scientific">Ottowia pentelensis</name>
    <dbReference type="NCBI Taxonomy" id="511108"/>
    <lineage>
        <taxon>Bacteria</taxon>
        <taxon>Pseudomonadati</taxon>
        <taxon>Pseudomonadota</taxon>
        <taxon>Betaproteobacteria</taxon>
        <taxon>Burkholderiales</taxon>
        <taxon>Comamonadaceae</taxon>
        <taxon>Ottowia</taxon>
    </lineage>
</organism>
<evidence type="ECO:0000313" key="1">
    <source>
        <dbReference type="EMBL" id="MFC0592199.1"/>
    </source>
</evidence>
<reference evidence="1 2" key="1">
    <citation type="submission" date="2024-09" db="EMBL/GenBank/DDBJ databases">
        <authorList>
            <person name="Sun Q."/>
            <person name="Mori K."/>
        </authorList>
    </citation>
    <scope>NUCLEOTIDE SEQUENCE [LARGE SCALE GENOMIC DNA]</scope>
    <source>
        <strain evidence="1 2">NCAIM B.02336</strain>
    </source>
</reference>
<dbReference type="Proteomes" id="UP001589834">
    <property type="component" value="Unassembled WGS sequence"/>
</dbReference>
<accession>A0ABV6PQT0</accession>
<dbReference type="RefSeq" id="WP_377481240.1">
    <property type="nucleotide sequence ID" value="NZ_JBHLTN010000012.1"/>
</dbReference>
<evidence type="ECO:0008006" key="3">
    <source>
        <dbReference type="Google" id="ProtNLM"/>
    </source>
</evidence>
<keyword evidence="2" id="KW-1185">Reference proteome</keyword>
<name>A0ABV6PQT0_9BURK</name>
<proteinExistence type="predicted"/>
<sequence length="111" mass="12561">MTRIKTTIRLLVGVNETLRERVRMHGDMASIIELAIHQADFTGMNIRQRRGRRHAGLEPLPWSAPTTVSIGEQAWQRLNVLTQETGLPRNTVINQALRLYLASTDPGQPDH</sequence>
<evidence type="ECO:0000313" key="2">
    <source>
        <dbReference type="Proteomes" id="UP001589834"/>
    </source>
</evidence>
<comment type="caution">
    <text evidence="1">The sequence shown here is derived from an EMBL/GenBank/DDBJ whole genome shotgun (WGS) entry which is preliminary data.</text>
</comment>